<sequence length="77" mass="9208">MGKSKALKKREKQIREGRLNPEINRSPFVHLDLRTRKTKTKKDYLYRTKHKNRNPKQWENGSFYFILNTVKGGCESI</sequence>
<feature type="region of interest" description="Disordered" evidence="1">
    <location>
        <begin position="1"/>
        <end position="20"/>
    </location>
</feature>
<protein>
    <submittedName>
        <fullName evidence="2">Uncharacterized protein</fullName>
    </submittedName>
</protein>
<evidence type="ECO:0000313" key="3">
    <source>
        <dbReference type="Proteomes" id="UP000637359"/>
    </source>
</evidence>
<dbReference type="Proteomes" id="UP000637359">
    <property type="component" value="Unassembled WGS sequence"/>
</dbReference>
<dbReference type="RefSeq" id="WP_186870017.1">
    <property type="nucleotide sequence ID" value="NZ_JACOOL010000007.1"/>
</dbReference>
<name>A0A923L6B3_9BACI</name>
<keyword evidence="3" id="KW-1185">Reference proteome</keyword>
<evidence type="ECO:0000256" key="1">
    <source>
        <dbReference type="SAM" id="MobiDB-lite"/>
    </source>
</evidence>
<proteinExistence type="predicted"/>
<accession>A0A923L6B3</accession>
<dbReference type="EMBL" id="JACOOL010000007">
    <property type="protein sequence ID" value="MBC5637305.1"/>
    <property type="molecule type" value="Genomic_DNA"/>
</dbReference>
<reference evidence="2" key="1">
    <citation type="submission" date="2020-08" db="EMBL/GenBank/DDBJ databases">
        <title>Genome public.</title>
        <authorList>
            <person name="Liu C."/>
            <person name="Sun Q."/>
        </authorList>
    </citation>
    <scope>NUCLEOTIDE SEQUENCE</scope>
    <source>
        <strain evidence="2">BX22</strain>
    </source>
</reference>
<feature type="compositionally biased region" description="Basic residues" evidence="1">
    <location>
        <begin position="1"/>
        <end position="12"/>
    </location>
</feature>
<evidence type="ECO:0000313" key="2">
    <source>
        <dbReference type="EMBL" id="MBC5637305.1"/>
    </source>
</evidence>
<gene>
    <name evidence="2" type="ORF">H8S33_10865</name>
</gene>
<comment type="caution">
    <text evidence="2">The sequence shown here is derived from an EMBL/GenBank/DDBJ whole genome shotgun (WGS) entry which is preliminary data.</text>
</comment>
<dbReference type="AlphaFoldDB" id="A0A923L6B3"/>
<organism evidence="2 3">
    <name type="scientific">Ornithinibacillus hominis</name>
    <dbReference type="NCBI Taxonomy" id="2763055"/>
    <lineage>
        <taxon>Bacteria</taxon>
        <taxon>Bacillati</taxon>
        <taxon>Bacillota</taxon>
        <taxon>Bacilli</taxon>
        <taxon>Bacillales</taxon>
        <taxon>Bacillaceae</taxon>
        <taxon>Ornithinibacillus</taxon>
    </lineage>
</organism>